<dbReference type="EMBL" id="CAIIXF020000009">
    <property type="protein sequence ID" value="CAH1793943.1"/>
    <property type="molecule type" value="Genomic_DNA"/>
</dbReference>
<proteinExistence type="predicted"/>
<keyword evidence="3" id="KW-0106">Calcium</keyword>
<dbReference type="PANTHER" id="PTHR16146">
    <property type="entry name" value="INTELECTIN"/>
    <property type="match status" value="1"/>
</dbReference>
<dbReference type="GO" id="GO:0046872">
    <property type="term" value="F:metal ion binding"/>
    <property type="evidence" value="ECO:0007669"/>
    <property type="project" value="UniProtKB-KW"/>
</dbReference>
<dbReference type="PROSITE" id="PS51406">
    <property type="entry name" value="FIBRINOGEN_C_2"/>
    <property type="match status" value="1"/>
</dbReference>
<reference evidence="5" key="1">
    <citation type="submission" date="2022-03" db="EMBL/GenBank/DDBJ databases">
        <authorList>
            <person name="Martin C."/>
        </authorList>
    </citation>
    <scope>NUCLEOTIDE SEQUENCE</scope>
</reference>
<keyword evidence="1" id="KW-0479">Metal-binding</keyword>
<accession>A0A8J1UMG0</accession>
<name>A0A8J1UMG0_OWEFU</name>
<evidence type="ECO:0000256" key="1">
    <source>
        <dbReference type="ARBA" id="ARBA00022723"/>
    </source>
</evidence>
<keyword evidence="4" id="KW-1015">Disulfide bond</keyword>
<dbReference type="OrthoDB" id="6161093at2759"/>
<dbReference type="InterPro" id="IPR036056">
    <property type="entry name" value="Fibrinogen-like_C"/>
</dbReference>
<evidence type="ECO:0000256" key="3">
    <source>
        <dbReference type="ARBA" id="ARBA00022837"/>
    </source>
</evidence>
<dbReference type="PANTHER" id="PTHR16146:SF46">
    <property type="entry name" value="INTELECTIN-1A-RELATED"/>
    <property type="match status" value="1"/>
</dbReference>
<evidence type="ECO:0000313" key="6">
    <source>
        <dbReference type="Proteomes" id="UP000749559"/>
    </source>
</evidence>
<organism evidence="5 6">
    <name type="scientific">Owenia fusiformis</name>
    <name type="common">Polychaete worm</name>
    <dbReference type="NCBI Taxonomy" id="6347"/>
    <lineage>
        <taxon>Eukaryota</taxon>
        <taxon>Metazoa</taxon>
        <taxon>Spiralia</taxon>
        <taxon>Lophotrochozoa</taxon>
        <taxon>Annelida</taxon>
        <taxon>Polychaeta</taxon>
        <taxon>Sedentaria</taxon>
        <taxon>Canalipalpata</taxon>
        <taxon>Sabellida</taxon>
        <taxon>Oweniida</taxon>
        <taxon>Oweniidae</taxon>
        <taxon>Owenia</taxon>
    </lineage>
</organism>
<dbReference type="AlphaFoldDB" id="A0A8J1UMG0"/>
<dbReference type="NCBIfam" id="NF040941">
    <property type="entry name" value="GGGWT_bact"/>
    <property type="match status" value="1"/>
</dbReference>
<keyword evidence="6" id="KW-1185">Reference proteome</keyword>
<dbReference type="InterPro" id="IPR002181">
    <property type="entry name" value="Fibrinogen_a/b/g_C_dom"/>
</dbReference>
<sequence length="329" mass="36201">MAVQRRITSVTMAICMMVVMGTCAQRSTILKGTCVLEPESNESVRTQVRVDGNTTGASNSLGIENLENAIEELKARTTALEEALSIQGNTTKTGNVNEGYGESRDLPGSSCKDIQQKRSGDENLKSGTYWIRFSSTYTVEMFCDMDTYGGGWTLVWTYGFKQPTHFSSDSNYVIPRPNWNTRMYETEIAGDISVTPPKDITTPGALSFPLWKSIGQEFLVTSNINNWYSCKPNGGNLVEMEFGPISCHLVKVQVKMCADRGAVPYRLVKGNCGPALSGSGNFYYYEGCGYDGRGTTAPAHDPCGAGIIYLYVSYLDKFQIEAQGHIFIR</sequence>
<dbReference type="GO" id="GO:0005615">
    <property type="term" value="C:extracellular space"/>
    <property type="evidence" value="ECO:0007669"/>
    <property type="project" value="TreeGrafter"/>
</dbReference>
<dbReference type="InterPro" id="IPR014716">
    <property type="entry name" value="Fibrinogen_a/b/g_C_1"/>
</dbReference>
<comment type="caution">
    <text evidence="5">The sequence shown here is derived from an EMBL/GenBank/DDBJ whole genome shotgun (WGS) entry which is preliminary data.</text>
</comment>
<keyword evidence="2" id="KW-0430">Lectin</keyword>
<dbReference type="SUPFAM" id="SSF56496">
    <property type="entry name" value="Fibrinogen C-terminal domain-like"/>
    <property type="match status" value="1"/>
</dbReference>
<evidence type="ECO:0000313" key="5">
    <source>
        <dbReference type="EMBL" id="CAH1793943.1"/>
    </source>
</evidence>
<dbReference type="Gene3D" id="3.90.215.10">
    <property type="entry name" value="Gamma Fibrinogen, chain A, domain 1"/>
    <property type="match status" value="1"/>
</dbReference>
<gene>
    <name evidence="5" type="ORF">OFUS_LOCUS18722</name>
</gene>
<dbReference type="GO" id="GO:0070492">
    <property type="term" value="F:oligosaccharide binding"/>
    <property type="evidence" value="ECO:0007669"/>
    <property type="project" value="TreeGrafter"/>
</dbReference>
<protein>
    <submittedName>
        <fullName evidence="5">Uncharacterized protein</fullName>
    </submittedName>
</protein>
<dbReference type="Proteomes" id="UP000749559">
    <property type="component" value="Unassembled WGS sequence"/>
</dbReference>
<evidence type="ECO:0000256" key="4">
    <source>
        <dbReference type="ARBA" id="ARBA00023157"/>
    </source>
</evidence>
<evidence type="ECO:0000256" key="2">
    <source>
        <dbReference type="ARBA" id="ARBA00022734"/>
    </source>
</evidence>